<proteinExistence type="predicted"/>
<sequence length="164" mass="18619">MSSETKPLPQKTPKKKIAKSYSALIPSLMTYTRLLSHKSSHWPFLIDFGLLERKRKGLFRVSSREEEEESEMAAVRGALLEHLRVNAMSLSLLRNPNHTLNGLFALTFGAGRRGFSDEVMGSFLDKSEVTDRVLCVVKNFQNVDPSKVFSFLLHSFSFQQLLVK</sequence>
<organism evidence="1 2">
    <name type="scientific">Hibiscus syriacus</name>
    <name type="common">Rose of Sharon</name>
    <dbReference type="NCBI Taxonomy" id="106335"/>
    <lineage>
        <taxon>Eukaryota</taxon>
        <taxon>Viridiplantae</taxon>
        <taxon>Streptophyta</taxon>
        <taxon>Embryophyta</taxon>
        <taxon>Tracheophyta</taxon>
        <taxon>Spermatophyta</taxon>
        <taxon>Magnoliopsida</taxon>
        <taxon>eudicotyledons</taxon>
        <taxon>Gunneridae</taxon>
        <taxon>Pentapetalae</taxon>
        <taxon>rosids</taxon>
        <taxon>malvids</taxon>
        <taxon>Malvales</taxon>
        <taxon>Malvaceae</taxon>
        <taxon>Malvoideae</taxon>
        <taxon>Hibiscus</taxon>
    </lineage>
</organism>
<evidence type="ECO:0000313" key="2">
    <source>
        <dbReference type="Proteomes" id="UP000436088"/>
    </source>
</evidence>
<dbReference type="Proteomes" id="UP000436088">
    <property type="component" value="Unassembled WGS sequence"/>
</dbReference>
<reference evidence="1" key="1">
    <citation type="submission" date="2019-09" db="EMBL/GenBank/DDBJ databases">
        <title>Draft genome information of white flower Hibiscus syriacus.</title>
        <authorList>
            <person name="Kim Y.-M."/>
        </authorList>
    </citation>
    <scope>NUCLEOTIDE SEQUENCE [LARGE SCALE GENOMIC DNA]</scope>
    <source>
        <strain evidence="1">YM2019G1</strain>
    </source>
</reference>
<gene>
    <name evidence="1" type="ORF">F3Y22_tig00006113pilonHSYRG00009</name>
</gene>
<dbReference type="AlphaFoldDB" id="A0A6A3CCA2"/>
<protein>
    <submittedName>
        <fullName evidence="1">Acyl carrier protein 2</fullName>
    </submittedName>
</protein>
<name>A0A6A3CCA2_HIBSY</name>
<keyword evidence="2" id="KW-1185">Reference proteome</keyword>
<evidence type="ECO:0000313" key="1">
    <source>
        <dbReference type="EMBL" id="KAE8726823.1"/>
    </source>
</evidence>
<comment type="caution">
    <text evidence="1">The sequence shown here is derived from an EMBL/GenBank/DDBJ whole genome shotgun (WGS) entry which is preliminary data.</text>
</comment>
<dbReference type="EMBL" id="VEPZ02000329">
    <property type="protein sequence ID" value="KAE8726823.1"/>
    <property type="molecule type" value="Genomic_DNA"/>
</dbReference>
<accession>A0A6A3CCA2</accession>